<keyword evidence="2" id="KW-0812">Transmembrane</keyword>
<evidence type="ECO:0000256" key="2">
    <source>
        <dbReference type="SAM" id="Phobius"/>
    </source>
</evidence>
<feature type="region of interest" description="Disordered" evidence="1">
    <location>
        <begin position="39"/>
        <end position="76"/>
    </location>
</feature>
<keyword evidence="3" id="KW-0732">Signal</keyword>
<evidence type="ECO:0000256" key="1">
    <source>
        <dbReference type="SAM" id="MobiDB-lite"/>
    </source>
</evidence>
<name>A0ABD3MSL5_9STRA</name>
<keyword evidence="5" id="KW-1185">Reference proteome</keyword>
<reference evidence="4 5" key="1">
    <citation type="submission" date="2024-10" db="EMBL/GenBank/DDBJ databases">
        <title>Updated reference genomes for cyclostephanoid diatoms.</title>
        <authorList>
            <person name="Roberts W.R."/>
            <person name="Alverson A.J."/>
        </authorList>
    </citation>
    <scope>NUCLEOTIDE SEQUENCE [LARGE SCALE GENOMIC DNA]</scope>
    <source>
        <strain evidence="4 5">AJA232-27</strain>
    </source>
</reference>
<sequence>MVNMPPYTAVLLVLSASLGSAFLQVGPVQNNNNFHRALFAKRRPARTNTSPTGGYLSNLSPSSSSPASVETSKKQDNEKFQRALLEAKLAYDAIAAATATTATPAAEVVDVVSDVAPLSSPAAVIAVEPELESEPVLLVDPPTQFDYTVVDTMPEPIDTTPEPEIQKPVIISAAAEKGDDVKQTTEFTVPRELAIVPINESTVQFTAGALGGAAGFIVGGPILGIITASVFNYLSRKEEDKSSSASATTTTSPKKIVDTASQTALLAYNYVAQFEKKNKIVDSIFRFMERLADKAKETDTPAAEALVTLESTLGGIANKVEELNDDYDIVGGVGTVLDSIGDLVEISVDKVVELNDEYKFTNRAVDAVKVVVEKVAEKK</sequence>
<evidence type="ECO:0000313" key="4">
    <source>
        <dbReference type="EMBL" id="KAL3766869.1"/>
    </source>
</evidence>
<keyword evidence="2" id="KW-0472">Membrane</keyword>
<dbReference type="Proteomes" id="UP001530293">
    <property type="component" value="Unassembled WGS sequence"/>
</dbReference>
<protein>
    <submittedName>
        <fullName evidence="4">Uncharacterized protein</fullName>
    </submittedName>
</protein>
<feature type="signal peptide" evidence="3">
    <location>
        <begin position="1"/>
        <end position="21"/>
    </location>
</feature>
<proteinExistence type="predicted"/>
<dbReference type="AlphaFoldDB" id="A0ABD3MSL5"/>
<evidence type="ECO:0000313" key="5">
    <source>
        <dbReference type="Proteomes" id="UP001530293"/>
    </source>
</evidence>
<accession>A0ABD3MSL5</accession>
<feature type="compositionally biased region" description="Low complexity" evidence="1">
    <location>
        <begin position="56"/>
        <end position="68"/>
    </location>
</feature>
<feature type="chain" id="PRO_5044819877" evidence="3">
    <location>
        <begin position="22"/>
        <end position="379"/>
    </location>
</feature>
<feature type="transmembrane region" description="Helical" evidence="2">
    <location>
        <begin position="209"/>
        <end position="234"/>
    </location>
</feature>
<dbReference type="EMBL" id="JALLBG020000079">
    <property type="protein sequence ID" value="KAL3766869.1"/>
    <property type="molecule type" value="Genomic_DNA"/>
</dbReference>
<gene>
    <name evidence="4" type="ORF">ACHAWU_007959</name>
</gene>
<evidence type="ECO:0000256" key="3">
    <source>
        <dbReference type="SAM" id="SignalP"/>
    </source>
</evidence>
<comment type="caution">
    <text evidence="4">The sequence shown here is derived from an EMBL/GenBank/DDBJ whole genome shotgun (WGS) entry which is preliminary data.</text>
</comment>
<organism evidence="4 5">
    <name type="scientific">Discostella pseudostelligera</name>
    <dbReference type="NCBI Taxonomy" id="259834"/>
    <lineage>
        <taxon>Eukaryota</taxon>
        <taxon>Sar</taxon>
        <taxon>Stramenopiles</taxon>
        <taxon>Ochrophyta</taxon>
        <taxon>Bacillariophyta</taxon>
        <taxon>Coscinodiscophyceae</taxon>
        <taxon>Thalassiosirophycidae</taxon>
        <taxon>Stephanodiscales</taxon>
        <taxon>Stephanodiscaceae</taxon>
        <taxon>Discostella</taxon>
    </lineage>
</organism>
<keyword evidence="2" id="KW-1133">Transmembrane helix</keyword>